<accession>A0A0X8JKK2</accession>
<keyword evidence="2" id="KW-1185">Reference proteome</keyword>
<dbReference type="InterPro" id="IPR009057">
    <property type="entry name" value="Homeodomain-like_sf"/>
</dbReference>
<protein>
    <submittedName>
        <fullName evidence="1">Fis family transcriptional regulator</fullName>
    </submittedName>
</protein>
<dbReference type="RefSeq" id="WP_062252958.1">
    <property type="nucleotide sequence ID" value="NZ_CP014229.1"/>
</dbReference>
<evidence type="ECO:0000313" key="1">
    <source>
        <dbReference type="EMBL" id="AMD90377.1"/>
    </source>
</evidence>
<dbReference type="AlphaFoldDB" id="A0A0X8JKK2"/>
<dbReference type="Proteomes" id="UP000069241">
    <property type="component" value="Chromosome"/>
</dbReference>
<proteinExistence type="predicted"/>
<dbReference type="EMBL" id="CP014229">
    <property type="protein sequence ID" value="AMD90377.1"/>
    <property type="molecule type" value="Genomic_DNA"/>
</dbReference>
<evidence type="ECO:0000313" key="2">
    <source>
        <dbReference type="Proteomes" id="UP000069241"/>
    </source>
</evidence>
<reference evidence="2" key="1">
    <citation type="submission" date="2016-02" db="EMBL/GenBank/DDBJ databases">
        <authorList>
            <person name="Holder M.E."/>
            <person name="Ajami N.J."/>
            <person name="Petrosino J.F."/>
        </authorList>
    </citation>
    <scope>NUCLEOTIDE SEQUENCE [LARGE SCALE GENOMIC DNA]</scope>
    <source>
        <strain evidence="2">CCUG 45958</strain>
    </source>
</reference>
<dbReference type="KEGG" id="dfi:AXF13_09745"/>
<name>A0A0X8JKK2_9BACT</name>
<dbReference type="STRING" id="44742.AXF13_09745"/>
<organism evidence="1 2">
    <name type="scientific">Desulfovibrio fairfieldensis</name>
    <dbReference type="NCBI Taxonomy" id="44742"/>
    <lineage>
        <taxon>Bacteria</taxon>
        <taxon>Pseudomonadati</taxon>
        <taxon>Thermodesulfobacteriota</taxon>
        <taxon>Desulfovibrionia</taxon>
        <taxon>Desulfovibrionales</taxon>
        <taxon>Desulfovibrionaceae</taxon>
        <taxon>Desulfovibrio</taxon>
    </lineage>
</organism>
<sequence length="249" mass="28785">MISDKSVYLRELLYVSYREMPLQGVLKTIFDFLSVHMPVSYFGIYNFFSGVITRIAIYPQYENQFLSPETFQIPDELLKAAYQDTDNYGTWKCCRSCQTKGERPYAKIAKMLHPMGGTNIYMPLDFWINCTQFRFISVHCTSECSYSQDQVDLCEEIREPLSAALREILDREKEARPRMHGAFPRRDESQGQAQAFHSLDEHIAQYIRQVIQYTNGRISGKNGAASILGLPSTTLWSKMRKLKINSGRL</sequence>
<dbReference type="Gene3D" id="1.10.10.60">
    <property type="entry name" value="Homeodomain-like"/>
    <property type="match status" value="1"/>
</dbReference>
<gene>
    <name evidence="1" type="ORF">AXF13_09745</name>
</gene>
<dbReference type="SUPFAM" id="SSF46689">
    <property type="entry name" value="Homeodomain-like"/>
    <property type="match status" value="1"/>
</dbReference>